<evidence type="ECO:0000256" key="1">
    <source>
        <dbReference type="SAM" id="Coils"/>
    </source>
</evidence>
<reference evidence="2" key="1">
    <citation type="submission" date="2023-04" db="EMBL/GenBank/DDBJ databases">
        <title>Bacteriophage Phass-1 Discovered in the Human Gut Virome - the Founding Member of the Proposed New Family Phassviridae.</title>
        <authorList>
            <person name="Tikunov A.Y."/>
            <person name="Morozova V.V."/>
            <person name="Chechushkov A.V."/>
            <person name="Tikunova N.V."/>
        </authorList>
    </citation>
    <scope>NUCLEOTIDE SEQUENCE</scope>
</reference>
<feature type="coiled-coil region" evidence="1">
    <location>
        <begin position="76"/>
        <end position="142"/>
    </location>
</feature>
<sequence>MSELDKAISELVSAFQEIMPSAQVFVTQAKPETEVKPNAKATGLSPEAEYWRQKYMNVLDKYNTLLAGQSIRTKTHDQERSTIANLQSQIRDLTQTVQRKNQEIASMKETFHKYGSEQRVAILNLQETVAELRERNAKILSDSKSKDARIKELYDNLQRAVLNNEPPKMTTPLGLLPVNSTGMRRLADAYAQIASLYNHRAADQSTMAEKNATLQKENDAYEALFRVLAETLREYDPKVKS</sequence>
<protein>
    <submittedName>
        <fullName evidence="2">Uncharacterized protein</fullName>
    </submittedName>
</protein>
<proteinExistence type="predicted"/>
<evidence type="ECO:0000313" key="3">
    <source>
        <dbReference type="Proteomes" id="UP001237988"/>
    </source>
</evidence>
<keyword evidence="1" id="KW-0175">Coiled coil</keyword>
<accession>A0AAF0LYD6</accession>
<evidence type="ECO:0000313" key="2">
    <source>
        <dbReference type="EMBL" id="WIC39725.1"/>
    </source>
</evidence>
<dbReference type="EMBL" id="OQ749652">
    <property type="protein sequence ID" value="WIC39725.1"/>
    <property type="molecule type" value="Genomic_DNA"/>
</dbReference>
<dbReference type="Proteomes" id="UP001237988">
    <property type="component" value="Segment"/>
</dbReference>
<organism evidence="2 3">
    <name type="scientific">Phage Phass-1</name>
    <dbReference type="NCBI Taxonomy" id="3043662"/>
    <lineage>
        <taxon>Viruses</taxon>
        <taxon>Duplodnaviria</taxon>
        <taxon>Heunggongvirae</taxon>
        <taxon>Uroviricota</taxon>
        <taxon>Caudoviricetes</taxon>
        <taxon>Caudoviricetes code 15 clade</taxon>
    </lineage>
</organism>
<name>A0AAF0LYD6_9CAUD</name>